<reference evidence="2" key="1">
    <citation type="submission" date="2016-10" db="EMBL/GenBank/DDBJ databases">
        <authorList>
            <person name="Varghese N."/>
            <person name="Submissions S."/>
        </authorList>
    </citation>
    <scope>NUCLEOTIDE SEQUENCE [LARGE SCALE GENOMIC DNA]</scope>
    <source>
        <strain evidence="2">DSM 25811 / CCM 8410 / LMG 26954 / E90</strain>
    </source>
</reference>
<organism evidence="1 2">
    <name type="scientific">Niabella drilacis (strain DSM 25811 / CCM 8410 / CCUG 62505 / LMG 26954 / E90)</name>
    <dbReference type="NCBI Taxonomy" id="1285928"/>
    <lineage>
        <taxon>Bacteria</taxon>
        <taxon>Pseudomonadati</taxon>
        <taxon>Bacteroidota</taxon>
        <taxon>Chitinophagia</taxon>
        <taxon>Chitinophagales</taxon>
        <taxon>Chitinophagaceae</taxon>
        <taxon>Niabella</taxon>
    </lineage>
</organism>
<evidence type="ECO:0000313" key="2">
    <source>
        <dbReference type="Proteomes" id="UP000198757"/>
    </source>
</evidence>
<protein>
    <recommendedName>
        <fullName evidence="3">Immunity protein 50</fullName>
    </recommendedName>
</protein>
<evidence type="ECO:0000313" key="1">
    <source>
        <dbReference type="EMBL" id="SDD42859.1"/>
    </source>
</evidence>
<dbReference type="EMBL" id="FMZO01000009">
    <property type="protein sequence ID" value="SDD42859.1"/>
    <property type="molecule type" value="Genomic_DNA"/>
</dbReference>
<proteinExistence type="predicted"/>
<dbReference type="RefSeq" id="WP_143019803.1">
    <property type="nucleotide sequence ID" value="NZ_FMZO01000009.1"/>
</dbReference>
<evidence type="ECO:0008006" key="3">
    <source>
        <dbReference type="Google" id="ProtNLM"/>
    </source>
</evidence>
<dbReference type="AlphaFoldDB" id="A0A1G6UNJ5"/>
<dbReference type="STRING" id="1285928.SAMN04487894_10939"/>
<sequence length="122" mass="14033">MLAEIINKYEKFSDALIIGIEYHPNDATRTLEVVIRCMNNMNGHQFETIKLIFTDVKLVQFFEVENQSSTLINAALIADNNGIITFDFFPLIYAGSELFENENSDFKIKCKNVSYTQIEQPK</sequence>
<name>A0A1G6UNJ5_NIADE</name>
<dbReference type="Proteomes" id="UP000198757">
    <property type="component" value="Unassembled WGS sequence"/>
</dbReference>
<keyword evidence="2" id="KW-1185">Reference proteome</keyword>
<gene>
    <name evidence="1" type="ORF">SAMN04487894_10939</name>
</gene>
<accession>A0A1G6UNJ5</accession>
<dbReference type="OrthoDB" id="676062at2"/>